<evidence type="ECO:0000313" key="2">
    <source>
        <dbReference type="Proteomes" id="UP001500305"/>
    </source>
</evidence>
<accession>A0ABN3ELG3</accession>
<protein>
    <recommendedName>
        <fullName evidence="3">Roadblock/LAMTOR2 domain-containing protein</fullName>
    </recommendedName>
</protein>
<comment type="caution">
    <text evidence="1">The sequence shown here is derived from an EMBL/GenBank/DDBJ whole genome shotgun (WGS) entry which is preliminary data.</text>
</comment>
<gene>
    <name evidence="1" type="ORF">GCM10010430_53950</name>
</gene>
<dbReference type="RefSeq" id="WP_344639099.1">
    <property type="nucleotide sequence ID" value="NZ_BAAATR010000028.1"/>
</dbReference>
<evidence type="ECO:0000313" key="1">
    <source>
        <dbReference type="EMBL" id="GAA2262729.1"/>
    </source>
</evidence>
<dbReference type="Gene3D" id="3.40.710.10">
    <property type="entry name" value="DD-peptidase/beta-lactamase superfamily"/>
    <property type="match status" value="1"/>
</dbReference>
<name>A0ABN3ELG3_9ACTN</name>
<sequence length="130" mass="13203">MSRKTGAGVQARVGALLEGLVESGAESGLQVAAHLDGELIVDACADAAVNGTDRMLLGRCAKGLGYFLGLPEMAGELAAFGHHGSGGSIAFADRERGPAFALTRTRTRLVGGAANTTARLLADGIRSQLP</sequence>
<dbReference type="EMBL" id="BAAATR010000028">
    <property type="protein sequence ID" value="GAA2262729.1"/>
    <property type="molecule type" value="Genomic_DNA"/>
</dbReference>
<evidence type="ECO:0008006" key="3">
    <source>
        <dbReference type="Google" id="ProtNLM"/>
    </source>
</evidence>
<reference evidence="1 2" key="1">
    <citation type="journal article" date="2019" name="Int. J. Syst. Evol. Microbiol.">
        <title>The Global Catalogue of Microorganisms (GCM) 10K type strain sequencing project: providing services to taxonomists for standard genome sequencing and annotation.</title>
        <authorList>
            <consortium name="The Broad Institute Genomics Platform"/>
            <consortium name="The Broad Institute Genome Sequencing Center for Infectious Disease"/>
            <person name="Wu L."/>
            <person name="Ma J."/>
        </authorList>
    </citation>
    <scope>NUCLEOTIDE SEQUENCE [LARGE SCALE GENOMIC DNA]</scope>
    <source>
        <strain evidence="1 2">JCM 7356</strain>
    </source>
</reference>
<proteinExistence type="predicted"/>
<organism evidence="1 2">
    <name type="scientific">Kitasatospora cystarginea</name>
    <dbReference type="NCBI Taxonomy" id="58350"/>
    <lineage>
        <taxon>Bacteria</taxon>
        <taxon>Bacillati</taxon>
        <taxon>Actinomycetota</taxon>
        <taxon>Actinomycetes</taxon>
        <taxon>Kitasatosporales</taxon>
        <taxon>Streptomycetaceae</taxon>
        <taxon>Kitasatospora</taxon>
    </lineage>
</organism>
<keyword evidence="2" id="KW-1185">Reference proteome</keyword>
<dbReference type="InterPro" id="IPR012338">
    <property type="entry name" value="Beta-lactam/transpept-like"/>
</dbReference>
<dbReference type="Proteomes" id="UP001500305">
    <property type="component" value="Unassembled WGS sequence"/>
</dbReference>